<keyword evidence="4" id="KW-0378">Hydrolase</keyword>
<dbReference type="Pfam" id="PF20803">
    <property type="entry name" value="PaaX_M"/>
    <property type="match status" value="1"/>
</dbReference>
<dbReference type="NCBIfam" id="TIGR01573">
    <property type="entry name" value="cas2"/>
    <property type="match status" value="1"/>
</dbReference>
<dbReference type="InterPro" id="IPR021127">
    <property type="entry name" value="CRISPR_associated_Cas2"/>
</dbReference>
<dbReference type="EMBL" id="MGEJ01000009">
    <property type="protein sequence ID" value="OGL81199.1"/>
    <property type="molecule type" value="Genomic_DNA"/>
</dbReference>
<evidence type="ECO:0000313" key="9">
    <source>
        <dbReference type="EMBL" id="OGL81199.1"/>
    </source>
</evidence>
<evidence type="ECO:0000256" key="6">
    <source>
        <dbReference type="ARBA" id="ARBA00023118"/>
    </source>
</evidence>
<evidence type="ECO:0000256" key="5">
    <source>
        <dbReference type="ARBA" id="ARBA00022842"/>
    </source>
</evidence>
<feature type="compositionally biased region" description="Basic residues" evidence="7">
    <location>
        <begin position="1"/>
        <end position="12"/>
    </location>
</feature>
<dbReference type="InterPro" id="IPR048846">
    <property type="entry name" value="PaaX-like_central"/>
</dbReference>
<sequence length="215" mass="24757">MAQRLKNSKQKSAKSQSNASRASRSRMLSSARVYLQDFAHEFSVFTGAISGRHPMGFAEYEDKLVAQEARERKARLYELRRRKWIETKKIGERLLVRLTKQGWQRALRDQIRCTSVKCKDGICIVVFDVPESERHVRDALREILQSCNFTMLQKSVWVSRKDIIKPLCALLQGAKLERWVRILVGKELTSSFLRRTITRAQASTASAIATKKSRS</sequence>
<proteinExistence type="predicted"/>
<accession>A0A1F7USG9</accession>
<feature type="domain" description="Transcriptional repressor PaaX-like central Cas2-like" evidence="8">
    <location>
        <begin position="123"/>
        <end position="188"/>
    </location>
</feature>
<keyword evidence="5" id="KW-0460">Magnesium</keyword>
<keyword evidence="2" id="KW-0479">Metal-binding</keyword>
<keyword evidence="1" id="KW-0540">Nuclease</keyword>
<evidence type="ECO:0000313" key="10">
    <source>
        <dbReference type="Proteomes" id="UP000176897"/>
    </source>
</evidence>
<evidence type="ECO:0000256" key="7">
    <source>
        <dbReference type="SAM" id="MobiDB-lite"/>
    </source>
</evidence>
<reference evidence="9 10" key="1">
    <citation type="journal article" date="2016" name="Nat. Commun.">
        <title>Thousands of microbial genomes shed light on interconnected biogeochemical processes in an aquifer system.</title>
        <authorList>
            <person name="Anantharaman K."/>
            <person name="Brown C.T."/>
            <person name="Hug L.A."/>
            <person name="Sharon I."/>
            <person name="Castelle C.J."/>
            <person name="Probst A.J."/>
            <person name="Thomas B.C."/>
            <person name="Singh A."/>
            <person name="Wilkins M.J."/>
            <person name="Karaoz U."/>
            <person name="Brodie E.L."/>
            <person name="Williams K.H."/>
            <person name="Hubbard S.S."/>
            <person name="Banfield J.F."/>
        </authorList>
    </citation>
    <scope>NUCLEOTIDE SEQUENCE [LARGE SCALE GENOMIC DNA]</scope>
</reference>
<evidence type="ECO:0000256" key="1">
    <source>
        <dbReference type="ARBA" id="ARBA00022722"/>
    </source>
</evidence>
<evidence type="ECO:0000256" key="4">
    <source>
        <dbReference type="ARBA" id="ARBA00022801"/>
    </source>
</evidence>
<comment type="caution">
    <text evidence="9">The sequence shown here is derived from an EMBL/GenBank/DDBJ whole genome shotgun (WGS) entry which is preliminary data.</text>
</comment>
<name>A0A1F7USG9_9BACT</name>
<evidence type="ECO:0000256" key="3">
    <source>
        <dbReference type="ARBA" id="ARBA00022759"/>
    </source>
</evidence>
<keyword evidence="3 9" id="KW-0255">Endonuclease</keyword>
<protein>
    <submittedName>
        <fullName evidence="9">CRISPR-associated endonuclease Cas2</fullName>
    </submittedName>
</protein>
<dbReference type="STRING" id="1802401.A3B21_02830"/>
<keyword evidence="6" id="KW-0051">Antiviral defense</keyword>
<dbReference type="Gene3D" id="3.30.70.2650">
    <property type="match status" value="1"/>
</dbReference>
<feature type="region of interest" description="Disordered" evidence="7">
    <location>
        <begin position="1"/>
        <end position="24"/>
    </location>
</feature>
<dbReference type="AlphaFoldDB" id="A0A1F7USG9"/>
<evidence type="ECO:0000256" key="2">
    <source>
        <dbReference type="ARBA" id="ARBA00022723"/>
    </source>
</evidence>
<gene>
    <name evidence="9" type="ORF">A3B21_02830</name>
</gene>
<feature type="compositionally biased region" description="Low complexity" evidence="7">
    <location>
        <begin position="13"/>
        <end position="24"/>
    </location>
</feature>
<organism evidence="9 10">
    <name type="scientific">Candidatus Uhrbacteria bacterium RIFCSPLOWO2_01_FULL_47_24</name>
    <dbReference type="NCBI Taxonomy" id="1802401"/>
    <lineage>
        <taxon>Bacteria</taxon>
        <taxon>Candidatus Uhriibacteriota</taxon>
    </lineage>
</organism>
<dbReference type="GO" id="GO:0004521">
    <property type="term" value="F:RNA endonuclease activity"/>
    <property type="evidence" value="ECO:0007669"/>
    <property type="project" value="InterPro"/>
</dbReference>
<dbReference type="Proteomes" id="UP000176897">
    <property type="component" value="Unassembled WGS sequence"/>
</dbReference>
<dbReference type="GO" id="GO:0043571">
    <property type="term" value="P:maintenance of CRISPR repeat elements"/>
    <property type="evidence" value="ECO:0007669"/>
    <property type="project" value="InterPro"/>
</dbReference>
<evidence type="ECO:0000259" key="8">
    <source>
        <dbReference type="Pfam" id="PF20803"/>
    </source>
</evidence>